<protein>
    <submittedName>
        <fullName evidence="4">Response regulator</fullName>
    </submittedName>
</protein>
<feature type="domain" description="Response regulatory" evidence="3">
    <location>
        <begin position="279"/>
        <end position="395"/>
    </location>
</feature>
<dbReference type="Pfam" id="PF00072">
    <property type="entry name" value="Response_reg"/>
    <property type="match status" value="1"/>
</dbReference>
<dbReference type="Pfam" id="PF14332">
    <property type="entry name" value="DUF4388"/>
    <property type="match status" value="1"/>
</dbReference>
<dbReference type="InterPro" id="IPR025497">
    <property type="entry name" value="PatA-like_N"/>
</dbReference>
<dbReference type="InterPro" id="IPR011006">
    <property type="entry name" value="CheY-like_superfamily"/>
</dbReference>
<dbReference type="InterPro" id="IPR001789">
    <property type="entry name" value="Sig_transdc_resp-reg_receiver"/>
</dbReference>
<dbReference type="PROSITE" id="PS50110">
    <property type="entry name" value="RESPONSE_REGULATORY"/>
    <property type="match status" value="1"/>
</dbReference>
<accession>A0ABV0JSP5</accession>
<dbReference type="InterPro" id="IPR050595">
    <property type="entry name" value="Bact_response_regulator"/>
</dbReference>
<keyword evidence="5" id="KW-1185">Reference proteome</keyword>
<reference evidence="4 5" key="1">
    <citation type="submission" date="2022-04" db="EMBL/GenBank/DDBJ databases">
        <title>Positive selection, recombination, and allopatry shape intraspecific diversity of widespread and dominant cyanobacteria.</title>
        <authorList>
            <person name="Wei J."/>
            <person name="Shu W."/>
            <person name="Hu C."/>
        </authorList>
    </citation>
    <scope>NUCLEOTIDE SEQUENCE [LARGE SCALE GENOMIC DNA]</scope>
    <source>
        <strain evidence="4 5">GB2-A5</strain>
    </source>
</reference>
<keyword evidence="1 2" id="KW-0597">Phosphoprotein</keyword>
<proteinExistence type="predicted"/>
<organism evidence="4 5">
    <name type="scientific">Funiculus sociatus GB2-A5</name>
    <dbReference type="NCBI Taxonomy" id="2933946"/>
    <lineage>
        <taxon>Bacteria</taxon>
        <taxon>Bacillati</taxon>
        <taxon>Cyanobacteriota</taxon>
        <taxon>Cyanophyceae</taxon>
        <taxon>Coleofasciculales</taxon>
        <taxon>Coleofasciculaceae</taxon>
        <taxon>Funiculus</taxon>
    </lineage>
</organism>
<dbReference type="SUPFAM" id="SSF52172">
    <property type="entry name" value="CheY-like"/>
    <property type="match status" value="1"/>
</dbReference>
<dbReference type="SMART" id="SM00448">
    <property type="entry name" value="REC"/>
    <property type="match status" value="1"/>
</dbReference>
<dbReference type="InterPro" id="IPR024186">
    <property type="entry name" value="Sig_transdc_resp-reg_PatA"/>
</dbReference>
<dbReference type="PANTHER" id="PTHR44591:SF23">
    <property type="entry name" value="CHEY SUBFAMILY"/>
    <property type="match status" value="1"/>
</dbReference>
<dbReference type="RefSeq" id="WP_190422744.1">
    <property type="nucleotide sequence ID" value="NZ_JAMPKK010000043.1"/>
</dbReference>
<dbReference type="PIRSF" id="PIRSF005897">
    <property type="entry name" value="RR_PatA"/>
    <property type="match status" value="1"/>
</dbReference>
<comment type="caution">
    <text evidence="4">The sequence shown here is derived from an EMBL/GenBank/DDBJ whole genome shotgun (WGS) entry which is preliminary data.</text>
</comment>
<evidence type="ECO:0000256" key="1">
    <source>
        <dbReference type="ARBA" id="ARBA00022553"/>
    </source>
</evidence>
<dbReference type="Gene3D" id="3.40.50.2300">
    <property type="match status" value="1"/>
</dbReference>
<dbReference type="PANTHER" id="PTHR44591">
    <property type="entry name" value="STRESS RESPONSE REGULATOR PROTEIN 1"/>
    <property type="match status" value="1"/>
</dbReference>
<evidence type="ECO:0000313" key="5">
    <source>
        <dbReference type="Proteomes" id="UP001442494"/>
    </source>
</evidence>
<sequence>MKATTLSLAKIVQLIDLVSQRQGTGKLLLVSGDKLQNNTPSDSPTEVLSQSDRQWHLYFFQGHLFYATDSHHCFRRWQRALKQSCPEFAPEVSFANQPWEYQVLEEGIKEGSLNINQVKAIVQTNALEVFFELVSYPAPLTSHWQPSKLSTAPIALLPAKQVFQKAQQMWEQWQAKDLGQISPNLAPVLKQSPQKPNQDSKEASLSLIQLLNSQNTLWDIAYQLRQPAWAVTLSLLTLVRKNLVEFKEVPDLPKPVSQKQKPAAIKVGASPTPNLSGPLIACIDDSPVIGQVLEKILIPAGYRLLKITEPLQQMGILANQKPDLIFLDLVMPDANGYSLCAFLRQTPIFQKTPIIILTSRDNLINRSQAKLTGAVDFLSKPPEPKKVLQVIQKYLAPEKTPKSALKSSAANAGGAGVVMKQSLNGAS</sequence>
<name>A0ABV0JSP5_9CYAN</name>
<evidence type="ECO:0000313" key="4">
    <source>
        <dbReference type="EMBL" id="MEP0866393.1"/>
    </source>
</evidence>
<dbReference type="Proteomes" id="UP001442494">
    <property type="component" value="Unassembled WGS sequence"/>
</dbReference>
<evidence type="ECO:0000256" key="2">
    <source>
        <dbReference type="PROSITE-ProRule" id="PRU00169"/>
    </source>
</evidence>
<dbReference type="EMBL" id="JAMPKK010000043">
    <property type="protein sequence ID" value="MEP0866393.1"/>
    <property type="molecule type" value="Genomic_DNA"/>
</dbReference>
<evidence type="ECO:0000259" key="3">
    <source>
        <dbReference type="PROSITE" id="PS50110"/>
    </source>
</evidence>
<gene>
    <name evidence="4" type="ORF">NDI37_18205</name>
</gene>
<feature type="modified residue" description="4-aspartylphosphate" evidence="2">
    <location>
        <position position="328"/>
    </location>
</feature>